<evidence type="ECO:0000313" key="1">
    <source>
        <dbReference type="EMBL" id="GCL41147.1"/>
    </source>
</evidence>
<dbReference type="EMBL" id="BJCF01000005">
    <property type="protein sequence ID" value="GCL41147.1"/>
    <property type="molecule type" value="Genomic_DNA"/>
</dbReference>
<comment type="caution">
    <text evidence="1">The sequence shown here is derived from an EMBL/GenBank/DDBJ whole genome shotgun (WGS) entry which is preliminary data.</text>
</comment>
<sequence length="167" mass="18699">MKIQFLLRFLILLGLVETITACGFLSTYANYQSDSLPAPTMNSNKSLVKKVILIAREENLPPLGVPIDPQRNIGFASVFLRLENPQLTPVTVRVTKVEIRNLSNEELQSFQQSPQEIQLKPLENSEVVLQLTNKSGYIGSDKVKAIVTYKIAEETNIIESEPVEVSR</sequence>
<dbReference type="RefSeq" id="WP_137906906.1">
    <property type="nucleotide sequence ID" value="NZ_BJCF01000005.1"/>
</dbReference>
<reference evidence="2" key="1">
    <citation type="submission" date="2019-02" db="EMBL/GenBank/DDBJ databases">
        <title>Draft genome sequence of Dolichospermum planctonicum NIES-80.</title>
        <authorList>
            <person name="Yamaguchi H."/>
            <person name="Suzuki S."/>
            <person name="Kawachi M."/>
        </authorList>
    </citation>
    <scope>NUCLEOTIDE SEQUENCE [LARGE SCALE GENOMIC DNA]</scope>
    <source>
        <strain evidence="2">NIES-80</strain>
    </source>
</reference>
<gene>
    <name evidence="1" type="ORF">NIES80_08410</name>
</gene>
<dbReference type="AlphaFoldDB" id="A0A480A885"/>
<evidence type="ECO:0000313" key="2">
    <source>
        <dbReference type="Proteomes" id="UP000299367"/>
    </source>
</evidence>
<protein>
    <submittedName>
        <fullName evidence="1">Uncharacterized protein</fullName>
    </submittedName>
</protein>
<name>A0A480A885_9CYAN</name>
<dbReference type="Proteomes" id="UP000299367">
    <property type="component" value="Unassembled WGS sequence"/>
</dbReference>
<dbReference type="OrthoDB" id="466517at2"/>
<proteinExistence type="predicted"/>
<accession>A0A480A885</accession>
<organism evidence="1 2">
    <name type="scientific">Dolichospermum planctonicum</name>
    <dbReference type="NCBI Taxonomy" id="136072"/>
    <lineage>
        <taxon>Bacteria</taxon>
        <taxon>Bacillati</taxon>
        <taxon>Cyanobacteriota</taxon>
        <taxon>Cyanophyceae</taxon>
        <taxon>Nostocales</taxon>
        <taxon>Aphanizomenonaceae</taxon>
        <taxon>Dolichospermum</taxon>
    </lineage>
</organism>